<keyword evidence="2" id="KW-1185">Reference proteome</keyword>
<proteinExistence type="predicted"/>
<reference evidence="1 2" key="1">
    <citation type="submission" date="2021-05" db="EMBL/GenBank/DDBJ databases">
        <title>Roseococcus sp. XZZS9, whole genome shotgun sequencing project.</title>
        <authorList>
            <person name="Zhao G."/>
            <person name="Shen L."/>
        </authorList>
    </citation>
    <scope>NUCLEOTIDE SEQUENCE [LARGE SCALE GENOMIC DNA]</scope>
    <source>
        <strain evidence="1 2">XZZS9</strain>
    </source>
</reference>
<sequence length="259" mass="24853">MPAFVSPKHFSGAGRVHETGPKGLAAIVRGVSIDLARVAATAVPAITDSSGGGAADGKVDAIGLATKAVLGTTDAAQAAATIAALGTVTNALGELVAQANAIAAKVPVGTLSNSMGGAAPSGTIAAITTALTGVGASTANAAKVNAALSVMTDRVSTVVTFVNRLCVATGIAPMVDNSGGTPERGLPGAAVALAAMPQIAAITASSGADTSDANAVVKVADMNLRLVALAASVKEVATKLNAMVSNSAGYLVVNTVAVA</sequence>
<evidence type="ECO:0000313" key="1">
    <source>
        <dbReference type="EMBL" id="MBS7812351.1"/>
    </source>
</evidence>
<dbReference type="Proteomes" id="UP000766336">
    <property type="component" value="Unassembled WGS sequence"/>
</dbReference>
<evidence type="ECO:0000313" key="2">
    <source>
        <dbReference type="Proteomes" id="UP000766336"/>
    </source>
</evidence>
<accession>A0ABS5QGA2</accession>
<name>A0ABS5QGA2_9PROT</name>
<dbReference type="EMBL" id="JAHCDA010000003">
    <property type="protein sequence ID" value="MBS7812351.1"/>
    <property type="molecule type" value="Genomic_DNA"/>
</dbReference>
<dbReference type="RefSeq" id="WP_213671059.1">
    <property type="nucleotide sequence ID" value="NZ_JAHCDA010000003.1"/>
</dbReference>
<protein>
    <submittedName>
        <fullName evidence="1">Uncharacterized protein</fullName>
    </submittedName>
</protein>
<organism evidence="1 2">
    <name type="scientific">Roseococcus pinisoli</name>
    <dbReference type="NCBI Taxonomy" id="2835040"/>
    <lineage>
        <taxon>Bacteria</taxon>
        <taxon>Pseudomonadati</taxon>
        <taxon>Pseudomonadota</taxon>
        <taxon>Alphaproteobacteria</taxon>
        <taxon>Acetobacterales</taxon>
        <taxon>Roseomonadaceae</taxon>
        <taxon>Roseococcus</taxon>
    </lineage>
</organism>
<gene>
    <name evidence="1" type="ORF">KHU32_15480</name>
</gene>
<comment type="caution">
    <text evidence="1">The sequence shown here is derived from an EMBL/GenBank/DDBJ whole genome shotgun (WGS) entry which is preliminary data.</text>
</comment>